<dbReference type="AlphaFoldDB" id="A0A8T0XKF8"/>
<accession>A0A8T0XKF8</accession>
<dbReference type="Proteomes" id="UP000823388">
    <property type="component" value="Chromosome 1K"/>
</dbReference>
<evidence type="ECO:0000313" key="2">
    <source>
        <dbReference type="EMBL" id="KAG2657703.1"/>
    </source>
</evidence>
<evidence type="ECO:0000313" key="3">
    <source>
        <dbReference type="Proteomes" id="UP000823388"/>
    </source>
</evidence>
<proteinExistence type="predicted"/>
<dbReference type="EMBL" id="CM029037">
    <property type="protein sequence ID" value="KAG2657703.1"/>
    <property type="molecule type" value="Genomic_DNA"/>
</dbReference>
<comment type="caution">
    <text evidence="2">The sequence shown here is derived from an EMBL/GenBank/DDBJ whole genome shotgun (WGS) entry which is preliminary data.</text>
</comment>
<feature type="compositionally biased region" description="Basic and acidic residues" evidence="1">
    <location>
        <begin position="19"/>
        <end position="44"/>
    </location>
</feature>
<feature type="region of interest" description="Disordered" evidence="1">
    <location>
        <begin position="7"/>
        <end position="59"/>
    </location>
</feature>
<feature type="compositionally biased region" description="Basic residues" evidence="1">
    <location>
        <begin position="45"/>
        <end position="55"/>
    </location>
</feature>
<protein>
    <submittedName>
        <fullName evidence="2">Uncharacterized protein</fullName>
    </submittedName>
</protein>
<organism evidence="2 3">
    <name type="scientific">Panicum virgatum</name>
    <name type="common">Blackwell switchgrass</name>
    <dbReference type="NCBI Taxonomy" id="38727"/>
    <lineage>
        <taxon>Eukaryota</taxon>
        <taxon>Viridiplantae</taxon>
        <taxon>Streptophyta</taxon>
        <taxon>Embryophyta</taxon>
        <taxon>Tracheophyta</taxon>
        <taxon>Spermatophyta</taxon>
        <taxon>Magnoliopsida</taxon>
        <taxon>Liliopsida</taxon>
        <taxon>Poales</taxon>
        <taxon>Poaceae</taxon>
        <taxon>PACMAD clade</taxon>
        <taxon>Panicoideae</taxon>
        <taxon>Panicodae</taxon>
        <taxon>Paniceae</taxon>
        <taxon>Panicinae</taxon>
        <taxon>Panicum</taxon>
        <taxon>Panicum sect. Hiantes</taxon>
    </lineage>
</organism>
<keyword evidence="3" id="KW-1185">Reference proteome</keyword>
<reference evidence="2" key="1">
    <citation type="submission" date="2020-05" db="EMBL/GenBank/DDBJ databases">
        <title>WGS assembly of Panicum virgatum.</title>
        <authorList>
            <person name="Lovell J.T."/>
            <person name="Jenkins J."/>
            <person name="Shu S."/>
            <person name="Juenger T.E."/>
            <person name="Schmutz J."/>
        </authorList>
    </citation>
    <scope>NUCLEOTIDE SEQUENCE</scope>
    <source>
        <strain evidence="2">AP13</strain>
    </source>
</reference>
<gene>
    <name evidence="2" type="ORF">PVAP13_1KG196500</name>
</gene>
<evidence type="ECO:0000256" key="1">
    <source>
        <dbReference type="SAM" id="MobiDB-lite"/>
    </source>
</evidence>
<name>A0A8T0XKF8_PANVG</name>
<sequence>MLILALVGETMESNLQPPDPRERRRQRDRDRYAQMSDQKKGEVLKKRREARRQKKAAASLDIQNQCPSITFQDNEKDTEQPVLINLQAISNTDMPGQESIVDCVQTLNYSATGNKCACHPQHYASLSVEQEILSKKLESRHAKDRARYANMTLEQRQAIRDHQNGRNATTDQIETRRARQRARYANMTSEQKHAKRDREYACGEFRRNTLGPKSIAMENPLYNPSDYPYD</sequence>